<dbReference type="PANTHER" id="PTHR10629:SF52">
    <property type="entry name" value="DNA (CYTOSINE-5)-METHYLTRANSFERASE 1"/>
    <property type="match status" value="1"/>
</dbReference>
<dbReference type="PROSITE" id="PS51679">
    <property type="entry name" value="SAM_MT_C5"/>
    <property type="match status" value="1"/>
</dbReference>
<dbReference type="GO" id="GO:0044027">
    <property type="term" value="P:negative regulation of gene expression via chromosomal CpG island methylation"/>
    <property type="evidence" value="ECO:0007669"/>
    <property type="project" value="TreeGrafter"/>
</dbReference>
<dbReference type="GO" id="GO:0032259">
    <property type="term" value="P:methylation"/>
    <property type="evidence" value="ECO:0007669"/>
    <property type="project" value="UniProtKB-KW"/>
</dbReference>
<evidence type="ECO:0000313" key="7">
    <source>
        <dbReference type="EMBL" id="MRX52999.1"/>
    </source>
</evidence>
<dbReference type="InterPro" id="IPR031303">
    <property type="entry name" value="C5_meth_CS"/>
</dbReference>
<dbReference type="PRINTS" id="PR00105">
    <property type="entry name" value="C5METTRFRASE"/>
</dbReference>
<dbReference type="RefSeq" id="WP_154318010.1">
    <property type="nucleotide sequence ID" value="NZ_CAJGAA010000001.1"/>
</dbReference>
<keyword evidence="2 6" id="KW-0489">Methyltransferase</keyword>
<dbReference type="SUPFAM" id="SSF53335">
    <property type="entry name" value="S-adenosyl-L-methionine-dependent methyltransferases"/>
    <property type="match status" value="2"/>
</dbReference>
<dbReference type="InterPro" id="IPR029063">
    <property type="entry name" value="SAM-dependent_MTases_sf"/>
</dbReference>
<feature type="active site" evidence="6">
    <location>
        <position position="94"/>
    </location>
</feature>
<keyword evidence="8" id="KW-1185">Reference proteome</keyword>
<dbReference type="AlphaFoldDB" id="A0A6I2M4Y3"/>
<evidence type="ECO:0000256" key="5">
    <source>
        <dbReference type="ARBA" id="ARBA00022747"/>
    </source>
</evidence>
<reference evidence="7 8" key="1">
    <citation type="submission" date="2019-11" db="EMBL/GenBank/DDBJ databases">
        <title>Bacillus idriensis genome.</title>
        <authorList>
            <person name="Konopka E.N."/>
            <person name="Newman J.D."/>
        </authorList>
    </citation>
    <scope>NUCLEOTIDE SEQUENCE [LARGE SCALE GENOMIC DNA]</scope>
    <source>
        <strain evidence="7 8">DSM 19097</strain>
    </source>
</reference>
<dbReference type="EMBL" id="WKKF01000001">
    <property type="protein sequence ID" value="MRX52999.1"/>
    <property type="molecule type" value="Genomic_DNA"/>
</dbReference>
<dbReference type="Proteomes" id="UP000441585">
    <property type="component" value="Unassembled WGS sequence"/>
</dbReference>
<comment type="similarity">
    <text evidence="6">Belongs to the class I-like SAM-binding methyltransferase superfamily. C5-methyltransferase family.</text>
</comment>
<comment type="caution">
    <text evidence="7">The sequence shown here is derived from an EMBL/GenBank/DDBJ whole genome shotgun (WGS) entry which is preliminary data.</text>
</comment>
<dbReference type="PANTHER" id="PTHR10629">
    <property type="entry name" value="CYTOSINE-SPECIFIC METHYLTRANSFERASE"/>
    <property type="match status" value="1"/>
</dbReference>
<protein>
    <recommendedName>
        <fullName evidence="1">DNA (cytosine-5-)-methyltransferase</fullName>
        <ecNumber evidence="1">2.1.1.37</ecNumber>
    </recommendedName>
</protein>
<dbReference type="GO" id="GO:0003886">
    <property type="term" value="F:DNA (cytosine-5-)-methyltransferase activity"/>
    <property type="evidence" value="ECO:0007669"/>
    <property type="project" value="UniProtKB-EC"/>
</dbReference>
<evidence type="ECO:0000256" key="4">
    <source>
        <dbReference type="ARBA" id="ARBA00022691"/>
    </source>
</evidence>
<gene>
    <name evidence="7" type="ORF">GJU41_03370</name>
</gene>
<dbReference type="EC" id="2.1.1.37" evidence="1"/>
<dbReference type="GO" id="GO:0009307">
    <property type="term" value="P:DNA restriction-modification system"/>
    <property type="evidence" value="ECO:0007669"/>
    <property type="project" value="UniProtKB-KW"/>
</dbReference>
<dbReference type="InterPro" id="IPR001525">
    <property type="entry name" value="C5_MeTfrase"/>
</dbReference>
<accession>A0A6I2M4Y3</accession>
<dbReference type="Pfam" id="PF00145">
    <property type="entry name" value="DNA_methylase"/>
    <property type="match status" value="2"/>
</dbReference>
<sequence length="597" mass="68465">MSSNSKIKVIDLFAGAGGLSNGFEQTGRFEVVGAVELNTAAANTFIKNHNNNEDIIIKSKVNNISDITQINFNEVIRERDLDPENLIVIGGPPCQGFSNANRQKNYLISGNNQLIKEFVRAIQEIMPKAFLMENVKTMNSDTHKFFVTEHIDNTKFAFSSEAHLDEIDSEHKLWKKDEIILIETKHKNLEPLFLKVSELEKAEPIILQTSVVSRFKKIINRSKKSHFASLINDKELTAAELMRKELKGYIDVLSNEELPQTYGEDNLVIKSLEVLEGIIEGEISSNRFIENFEPLLDLNTFLFHLKELKDEKIVYNKLYLDYEAKPDYLIIKAQVKSYNIVEYLECMFKYLGYSIDKSILTASNFGVPQKRNRFMMLGVKRSYLNGKNVEISNSSSINYDFSAKDAIEDLEGIEPQKNFKYDPIPYKSDDTNLTPLQIYYRRDIDGKELYNHVNTKSNELSIKRFKEIKNLKGKNFHNLSDELKTTYANTDRTQNTIYLRLNYDEPSPTVVNVRKSMWNHPKNAVAISIREAARLQSFKDDFIFYGSKDQQYQQVGNAVPPLMARGVAEQLLSLIGDAPENPMNEEFEAVTKIESKC</sequence>
<name>A0A6I2M4Y3_9BACI</name>
<keyword evidence="4 6" id="KW-0949">S-adenosyl-L-methionine</keyword>
<evidence type="ECO:0000256" key="6">
    <source>
        <dbReference type="PROSITE-ProRule" id="PRU01016"/>
    </source>
</evidence>
<evidence type="ECO:0000256" key="2">
    <source>
        <dbReference type="ARBA" id="ARBA00022603"/>
    </source>
</evidence>
<proteinExistence type="inferred from homology"/>
<evidence type="ECO:0000256" key="1">
    <source>
        <dbReference type="ARBA" id="ARBA00011975"/>
    </source>
</evidence>
<dbReference type="GO" id="GO:0003677">
    <property type="term" value="F:DNA binding"/>
    <property type="evidence" value="ECO:0007669"/>
    <property type="project" value="TreeGrafter"/>
</dbReference>
<dbReference type="InterPro" id="IPR050390">
    <property type="entry name" value="C5-Methyltransferase"/>
</dbReference>
<organism evidence="7 8">
    <name type="scientific">Metabacillus idriensis</name>
    <dbReference type="NCBI Taxonomy" id="324768"/>
    <lineage>
        <taxon>Bacteria</taxon>
        <taxon>Bacillati</taxon>
        <taxon>Bacillota</taxon>
        <taxon>Bacilli</taxon>
        <taxon>Bacillales</taxon>
        <taxon>Bacillaceae</taxon>
        <taxon>Metabacillus</taxon>
    </lineage>
</organism>
<evidence type="ECO:0000313" key="8">
    <source>
        <dbReference type="Proteomes" id="UP000441585"/>
    </source>
</evidence>
<dbReference type="Gene3D" id="3.90.120.10">
    <property type="entry name" value="DNA Methylase, subunit A, domain 2"/>
    <property type="match status" value="1"/>
</dbReference>
<evidence type="ECO:0000256" key="3">
    <source>
        <dbReference type="ARBA" id="ARBA00022679"/>
    </source>
</evidence>
<keyword evidence="5" id="KW-0680">Restriction system</keyword>
<dbReference type="Gene3D" id="3.40.50.150">
    <property type="entry name" value="Vaccinia Virus protein VP39"/>
    <property type="match status" value="2"/>
</dbReference>
<keyword evidence="3 6" id="KW-0808">Transferase</keyword>
<dbReference type="PROSITE" id="PS00095">
    <property type="entry name" value="C5_MTASE_2"/>
    <property type="match status" value="1"/>
</dbReference>